<dbReference type="OrthoDB" id="1293395at2759"/>
<keyword evidence="1" id="KW-0732">Signal</keyword>
<evidence type="ECO:0000313" key="3">
    <source>
        <dbReference type="Proteomes" id="UP001165190"/>
    </source>
</evidence>
<feature type="chain" id="PRO_5040805389" evidence="1">
    <location>
        <begin position="20"/>
        <end position="189"/>
    </location>
</feature>
<evidence type="ECO:0000313" key="2">
    <source>
        <dbReference type="EMBL" id="GMI95543.1"/>
    </source>
</evidence>
<feature type="signal peptide" evidence="1">
    <location>
        <begin position="1"/>
        <end position="19"/>
    </location>
</feature>
<name>A0A9W7IJZ8_HIBTR</name>
<sequence length="189" mass="22662">MARLAFLFSLILLFTVSHARFFTAESEHDDQTHTDLPESTTAILLPSERPDFKPPKLLDFKPGVGSVHFTRIRFHPVNRHFPRRPLFPYFRHKHNCRFHKRSRALNPRFHQKRFVSYGNDMILSDEERRFEPESRGVVRQIEARWGSFHDDGAESKQHVDFMMSHAQDHHQHHEEGGFMQKFRRFFIHF</sequence>
<keyword evidence="3" id="KW-1185">Reference proteome</keyword>
<comment type="caution">
    <text evidence="2">The sequence shown here is derived from an EMBL/GenBank/DDBJ whole genome shotgun (WGS) entry which is preliminary data.</text>
</comment>
<reference evidence="2" key="1">
    <citation type="submission" date="2023-05" db="EMBL/GenBank/DDBJ databases">
        <title>Genome and transcriptome analyses reveal genes involved in the formation of fine ridges on petal epidermal cells in Hibiscus trionum.</title>
        <authorList>
            <person name="Koshimizu S."/>
            <person name="Masuda S."/>
            <person name="Ishii T."/>
            <person name="Shirasu K."/>
            <person name="Hoshino A."/>
            <person name="Arita M."/>
        </authorList>
    </citation>
    <scope>NUCLEOTIDE SEQUENCE</scope>
    <source>
        <strain evidence="2">Hamamatsu line</strain>
    </source>
</reference>
<accession>A0A9W7IJZ8</accession>
<dbReference type="Proteomes" id="UP001165190">
    <property type="component" value="Unassembled WGS sequence"/>
</dbReference>
<evidence type="ECO:0000256" key="1">
    <source>
        <dbReference type="SAM" id="SignalP"/>
    </source>
</evidence>
<gene>
    <name evidence="2" type="ORF">HRI_003223600</name>
</gene>
<organism evidence="2 3">
    <name type="scientific">Hibiscus trionum</name>
    <name type="common">Flower of an hour</name>
    <dbReference type="NCBI Taxonomy" id="183268"/>
    <lineage>
        <taxon>Eukaryota</taxon>
        <taxon>Viridiplantae</taxon>
        <taxon>Streptophyta</taxon>
        <taxon>Embryophyta</taxon>
        <taxon>Tracheophyta</taxon>
        <taxon>Spermatophyta</taxon>
        <taxon>Magnoliopsida</taxon>
        <taxon>eudicotyledons</taxon>
        <taxon>Gunneridae</taxon>
        <taxon>Pentapetalae</taxon>
        <taxon>rosids</taxon>
        <taxon>malvids</taxon>
        <taxon>Malvales</taxon>
        <taxon>Malvaceae</taxon>
        <taxon>Malvoideae</taxon>
        <taxon>Hibiscus</taxon>
    </lineage>
</organism>
<proteinExistence type="predicted"/>
<dbReference type="AlphaFoldDB" id="A0A9W7IJZ8"/>
<dbReference type="EMBL" id="BSYR01000027">
    <property type="protein sequence ID" value="GMI95543.1"/>
    <property type="molecule type" value="Genomic_DNA"/>
</dbReference>
<protein>
    <submittedName>
        <fullName evidence="2">Uncharacterized protein</fullName>
    </submittedName>
</protein>